<dbReference type="EMBL" id="JABMOJ010000353">
    <property type="protein sequence ID" value="NQV65591.1"/>
    <property type="molecule type" value="Genomic_DNA"/>
</dbReference>
<dbReference type="SUPFAM" id="SSF51679">
    <property type="entry name" value="Bacterial luciferase-like"/>
    <property type="match status" value="1"/>
</dbReference>
<evidence type="ECO:0000259" key="1">
    <source>
        <dbReference type="Pfam" id="PF00296"/>
    </source>
</evidence>
<dbReference type="GO" id="GO:0005829">
    <property type="term" value="C:cytosol"/>
    <property type="evidence" value="ECO:0007669"/>
    <property type="project" value="TreeGrafter"/>
</dbReference>
<dbReference type="InterPro" id="IPR050766">
    <property type="entry name" value="Bact_Lucif_Oxidored"/>
</dbReference>
<evidence type="ECO:0000313" key="3">
    <source>
        <dbReference type="Proteomes" id="UP000754644"/>
    </source>
</evidence>
<gene>
    <name evidence="2" type="ORF">HQ497_09520</name>
</gene>
<dbReference type="InterPro" id="IPR011251">
    <property type="entry name" value="Luciferase-like_dom"/>
</dbReference>
<dbReference type="Proteomes" id="UP000754644">
    <property type="component" value="Unassembled WGS sequence"/>
</dbReference>
<protein>
    <submittedName>
        <fullName evidence="2">LLM class flavin-dependent oxidoreductase</fullName>
    </submittedName>
</protein>
<dbReference type="PANTHER" id="PTHR30137:SF6">
    <property type="entry name" value="LUCIFERASE-LIKE MONOOXYGENASE"/>
    <property type="match status" value="1"/>
</dbReference>
<dbReference type="AlphaFoldDB" id="A0A972VXV9"/>
<dbReference type="PANTHER" id="PTHR30137">
    <property type="entry name" value="LUCIFERASE-LIKE MONOOXYGENASE"/>
    <property type="match status" value="1"/>
</dbReference>
<proteinExistence type="predicted"/>
<accession>A0A972VXV9</accession>
<organism evidence="2 3">
    <name type="scientific">SAR86 cluster bacterium</name>
    <dbReference type="NCBI Taxonomy" id="2030880"/>
    <lineage>
        <taxon>Bacteria</taxon>
        <taxon>Pseudomonadati</taxon>
        <taxon>Pseudomonadota</taxon>
        <taxon>Gammaproteobacteria</taxon>
        <taxon>SAR86 cluster</taxon>
    </lineage>
</organism>
<dbReference type="InterPro" id="IPR036661">
    <property type="entry name" value="Luciferase-like_sf"/>
</dbReference>
<dbReference type="Gene3D" id="3.20.20.30">
    <property type="entry name" value="Luciferase-like domain"/>
    <property type="match status" value="1"/>
</dbReference>
<name>A0A972VXV9_9GAMM</name>
<evidence type="ECO:0000313" key="2">
    <source>
        <dbReference type="EMBL" id="NQV65591.1"/>
    </source>
</evidence>
<comment type="caution">
    <text evidence="2">The sequence shown here is derived from an EMBL/GenBank/DDBJ whole genome shotgun (WGS) entry which is preliminary data.</text>
</comment>
<reference evidence="2" key="1">
    <citation type="submission" date="2020-05" db="EMBL/GenBank/DDBJ databases">
        <title>Sulfur intermediates as new biogeochemical hubs in an aquatic model microbial ecosystem.</title>
        <authorList>
            <person name="Vigneron A."/>
        </authorList>
    </citation>
    <scope>NUCLEOTIDE SEQUENCE</scope>
    <source>
        <strain evidence="2">Bin.250</strain>
    </source>
</reference>
<dbReference type="GO" id="GO:0016705">
    <property type="term" value="F:oxidoreductase activity, acting on paired donors, with incorporation or reduction of molecular oxygen"/>
    <property type="evidence" value="ECO:0007669"/>
    <property type="project" value="InterPro"/>
</dbReference>
<feature type="domain" description="Luciferase-like" evidence="1">
    <location>
        <begin position="1"/>
        <end position="313"/>
    </location>
</feature>
<dbReference type="Pfam" id="PF00296">
    <property type="entry name" value="Bac_luciferase"/>
    <property type="match status" value="1"/>
</dbReference>
<sequence>MKVGLQQVFQNHGREVSDGQMVQEEIALGLLAEELGFDELWPVEHHFTDYAALPDNMQYLSYMAARTSRIKLATGAVILPWNQPVRVAEKLSLLDHLCGGRTVFGMGRGLARCEYEGMGVDMAESRERFDEAAPMILAALESGHMDRSDSGHYRQVETEIRPKPLKSFKDRIYAVGMSPDSVVAAGRIGAQVLLFSNRSDEALAEAIAAYRDSYNQNHDGEPPAPRVCDFMYCADSEAAAKEFGEPAIANYFVSVMNHYELLGDHFPKGYKSYQAQAAALQASGKDQACADYVSVQCCGTAEQIVERLAARRAVLGDFELNVAARFGGLNVEQATQSLQRFASGVLPTLRSWN</sequence>